<dbReference type="InterPro" id="IPR013785">
    <property type="entry name" value="Aldolase_TIM"/>
</dbReference>
<evidence type="ECO:0000313" key="3">
    <source>
        <dbReference type="Proteomes" id="UP000321638"/>
    </source>
</evidence>
<sequence length="357" mass="38407">MAANGGLHWSDIPAPVLAVLRQGAVLPAHPLALDENRAFDRDSQRALSRYYIDAGSGGLAVGVHATQFQIRDVGLYRPVLELAQQTADAWTDRPLVMIAGVIGKTAQAVEEARLARALGYHAVLLGLGALKGAGEDELVAHCAAVAREMPLVGFYLQTAVGGIPLSRAFWARFAAIENVIAIKVAPFNRYKTLDVAVGVAMAGAEDRVTLYTGNDDHIVADLLMPWRVRAGNREVTLRFRGGLLGHWSVWTKAAVGLLGQAHAAVDSGSVPLDVLALDSKVTDCNAVVFDVANEFRGCIPGCHEILRRQGLLRTVHCLDPHEVLSPGQSDEIDRLYATYPELTDDAFVAANLARWRG</sequence>
<dbReference type="CDD" id="cd00408">
    <property type="entry name" value="DHDPS-like"/>
    <property type="match status" value="1"/>
</dbReference>
<dbReference type="RefSeq" id="WP_147846011.1">
    <property type="nucleotide sequence ID" value="NZ_VDUZ01000005.1"/>
</dbReference>
<evidence type="ECO:0000256" key="1">
    <source>
        <dbReference type="ARBA" id="ARBA00023239"/>
    </source>
</evidence>
<dbReference type="SMART" id="SM01130">
    <property type="entry name" value="DHDPS"/>
    <property type="match status" value="1"/>
</dbReference>
<dbReference type="PANTHER" id="PTHR12128:SF51">
    <property type="entry name" value="BLL4205 PROTEIN"/>
    <property type="match status" value="1"/>
</dbReference>
<reference evidence="2 3" key="1">
    <citation type="submission" date="2019-06" db="EMBL/GenBank/DDBJ databases">
        <title>New taxonomy in bacterial strain CC-CFT640, isolated from vineyard.</title>
        <authorList>
            <person name="Lin S.-Y."/>
            <person name="Tsai C.-F."/>
            <person name="Young C.-C."/>
        </authorList>
    </citation>
    <scope>NUCLEOTIDE SEQUENCE [LARGE SCALE GENOMIC DNA]</scope>
    <source>
        <strain evidence="2 3">CC-CFT640</strain>
    </source>
</reference>
<dbReference type="GO" id="GO:0008840">
    <property type="term" value="F:4-hydroxy-tetrahydrodipicolinate synthase activity"/>
    <property type="evidence" value="ECO:0007669"/>
    <property type="project" value="TreeGrafter"/>
</dbReference>
<dbReference type="EMBL" id="VDUZ01000005">
    <property type="protein sequence ID" value="TXL79504.1"/>
    <property type="molecule type" value="Genomic_DNA"/>
</dbReference>
<keyword evidence="1" id="KW-0456">Lyase</keyword>
<comment type="caution">
    <text evidence="2">The sequence shown here is derived from an EMBL/GenBank/DDBJ whole genome shotgun (WGS) entry which is preliminary data.</text>
</comment>
<dbReference type="InterPro" id="IPR002220">
    <property type="entry name" value="DapA-like"/>
</dbReference>
<dbReference type="PANTHER" id="PTHR12128">
    <property type="entry name" value="DIHYDRODIPICOLINATE SYNTHASE"/>
    <property type="match status" value="1"/>
</dbReference>
<dbReference type="Pfam" id="PF00701">
    <property type="entry name" value="DHDPS"/>
    <property type="match status" value="1"/>
</dbReference>
<dbReference type="Proteomes" id="UP000321638">
    <property type="component" value="Unassembled WGS sequence"/>
</dbReference>
<dbReference type="OrthoDB" id="9770698at2"/>
<keyword evidence="3" id="KW-1185">Reference proteome</keyword>
<dbReference type="Gene3D" id="3.20.20.70">
    <property type="entry name" value="Aldolase class I"/>
    <property type="match status" value="1"/>
</dbReference>
<name>A0A5C8PS70_9HYPH</name>
<dbReference type="SUPFAM" id="SSF51569">
    <property type="entry name" value="Aldolase"/>
    <property type="match status" value="1"/>
</dbReference>
<proteinExistence type="predicted"/>
<organism evidence="2 3">
    <name type="scientific">Vineibacter terrae</name>
    <dbReference type="NCBI Taxonomy" id="2586908"/>
    <lineage>
        <taxon>Bacteria</taxon>
        <taxon>Pseudomonadati</taxon>
        <taxon>Pseudomonadota</taxon>
        <taxon>Alphaproteobacteria</taxon>
        <taxon>Hyphomicrobiales</taxon>
        <taxon>Vineibacter</taxon>
    </lineage>
</organism>
<protein>
    <submittedName>
        <fullName evidence="2">Dihydrodipicolinate synthase family protein</fullName>
    </submittedName>
</protein>
<gene>
    <name evidence="2" type="ORF">FHP25_06045</name>
</gene>
<dbReference type="AlphaFoldDB" id="A0A5C8PS70"/>
<evidence type="ECO:0000313" key="2">
    <source>
        <dbReference type="EMBL" id="TXL79504.1"/>
    </source>
</evidence>
<accession>A0A5C8PS70</accession>